<organism evidence="10">
    <name type="scientific">Hymenolepis diminuta</name>
    <name type="common">Rat tapeworm</name>
    <dbReference type="NCBI Taxonomy" id="6216"/>
    <lineage>
        <taxon>Eukaryota</taxon>
        <taxon>Metazoa</taxon>
        <taxon>Spiralia</taxon>
        <taxon>Lophotrochozoa</taxon>
        <taxon>Platyhelminthes</taxon>
        <taxon>Cestoda</taxon>
        <taxon>Eucestoda</taxon>
        <taxon>Cyclophyllidea</taxon>
        <taxon>Hymenolepididae</taxon>
        <taxon>Hymenolepis</taxon>
    </lineage>
</organism>
<dbReference type="PANTHER" id="PTHR12106:SF23">
    <property type="entry name" value="SORTILIN"/>
    <property type="match status" value="1"/>
</dbReference>
<feature type="transmembrane region" description="Helical" evidence="6">
    <location>
        <begin position="778"/>
        <end position="798"/>
    </location>
</feature>
<dbReference type="SUPFAM" id="SSF110296">
    <property type="entry name" value="Oligoxyloglucan reducing end-specific cellobiohydrolase"/>
    <property type="match status" value="1"/>
</dbReference>
<dbReference type="PANTHER" id="PTHR12106">
    <property type="entry name" value="SORTILIN RELATED"/>
    <property type="match status" value="1"/>
</dbReference>
<feature type="region of interest" description="Disordered" evidence="5">
    <location>
        <begin position="890"/>
        <end position="916"/>
    </location>
</feature>
<evidence type="ECO:0000259" key="7">
    <source>
        <dbReference type="SMART" id="SM00602"/>
    </source>
</evidence>
<dbReference type="GO" id="GO:0005829">
    <property type="term" value="C:cytosol"/>
    <property type="evidence" value="ECO:0007669"/>
    <property type="project" value="GOC"/>
</dbReference>
<dbReference type="Gene3D" id="2.130.10.10">
    <property type="entry name" value="YVTN repeat-like/Quinoprotein amine dehydrogenase"/>
    <property type="match status" value="1"/>
</dbReference>
<dbReference type="STRING" id="6216.A0A158QC27"/>
<evidence type="ECO:0000256" key="4">
    <source>
        <dbReference type="ARBA" id="ARBA00023180"/>
    </source>
</evidence>
<dbReference type="SMART" id="SM00602">
    <property type="entry name" value="VPS10"/>
    <property type="match status" value="1"/>
</dbReference>
<dbReference type="GO" id="GO:0005794">
    <property type="term" value="C:Golgi apparatus"/>
    <property type="evidence" value="ECO:0007669"/>
    <property type="project" value="TreeGrafter"/>
</dbReference>
<name>A0A158QC27_HYMDI</name>
<evidence type="ECO:0000313" key="10">
    <source>
        <dbReference type="WBParaSite" id="HDID_0000086301-mRNA-1"/>
    </source>
</evidence>
<feature type="compositionally biased region" description="Polar residues" evidence="5">
    <location>
        <begin position="462"/>
        <end position="473"/>
    </location>
</feature>
<reference evidence="8 9" key="2">
    <citation type="submission" date="2018-11" db="EMBL/GenBank/DDBJ databases">
        <authorList>
            <consortium name="Pathogen Informatics"/>
        </authorList>
    </citation>
    <scope>NUCLEOTIDE SEQUENCE [LARGE SCALE GENOMIC DNA]</scope>
</reference>
<dbReference type="OrthoDB" id="443634at2759"/>
<evidence type="ECO:0000256" key="2">
    <source>
        <dbReference type="ARBA" id="ARBA00022737"/>
    </source>
</evidence>
<dbReference type="AlphaFoldDB" id="A0A158QC27"/>
<accession>A0A158QC27</accession>
<dbReference type="Pfam" id="PF15902">
    <property type="entry name" value="Sortilin-Vps10"/>
    <property type="match status" value="1"/>
</dbReference>
<dbReference type="InterPro" id="IPR050310">
    <property type="entry name" value="VPS10-sortilin"/>
</dbReference>
<dbReference type="Proteomes" id="UP000274504">
    <property type="component" value="Unassembled WGS sequence"/>
</dbReference>
<feature type="region of interest" description="Disordered" evidence="5">
    <location>
        <begin position="453"/>
        <end position="473"/>
    </location>
</feature>
<proteinExistence type="predicted"/>
<dbReference type="WBParaSite" id="HDID_0000086301-mRNA-1">
    <property type="protein sequence ID" value="HDID_0000086301-mRNA-1"/>
    <property type="gene ID" value="HDID_0000086301"/>
</dbReference>
<reference evidence="10" key="1">
    <citation type="submission" date="2016-04" db="UniProtKB">
        <authorList>
            <consortium name="WormBaseParasite"/>
        </authorList>
    </citation>
    <scope>IDENTIFICATION</scope>
</reference>
<feature type="compositionally biased region" description="Basic and acidic residues" evidence="5">
    <location>
        <begin position="907"/>
        <end position="916"/>
    </location>
</feature>
<evidence type="ECO:0000313" key="8">
    <source>
        <dbReference type="EMBL" id="VDL18325.1"/>
    </source>
</evidence>
<keyword evidence="6" id="KW-0812">Transmembrane</keyword>
<keyword evidence="2" id="KW-0677">Repeat</keyword>
<feature type="compositionally biased region" description="Polar residues" evidence="5">
    <location>
        <begin position="895"/>
        <end position="905"/>
    </location>
</feature>
<feature type="domain" description="VPS10" evidence="7">
    <location>
        <begin position="1"/>
        <end position="769"/>
    </location>
</feature>
<dbReference type="Gene3D" id="2.10.70.80">
    <property type="match status" value="1"/>
</dbReference>
<dbReference type="GO" id="GO:0006895">
    <property type="term" value="P:Golgi to endosome transport"/>
    <property type="evidence" value="ECO:0007669"/>
    <property type="project" value="TreeGrafter"/>
</dbReference>
<evidence type="ECO:0000256" key="3">
    <source>
        <dbReference type="ARBA" id="ARBA00023136"/>
    </source>
</evidence>
<dbReference type="Gene3D" id="3.30.60.270">
    <property type="match status" value="1"/>
</dbReference>
<gene>
    <name evidence="8" type="ORF">HDID_LOCUS864</name>
</gene>
<dbReference type="InterPro" id="IPR031778">
    <property type="entry name" value="Sortilin_N"/>
</dbReference>
<sequence>MQNRNHTLIYSTTDSGQSWNKSKLPFILNGKLKLLVVDADSYSVLAMEANTKTLFVSIGDDSSWKSALQDVQDFFWSRFTFDPKDTIYALHGKSPKKRRSYFLSSYTILLDYYFIDNLTTATSNRDAYTLSKSEDGGSTWRVLLRNVRKIWAPETYTDADDDDPKSGPAGRFLYAAHFTEDADNEKGPLKLSVSEDGGNTFHPVFLPAVTSDRFFSVLEIERDCVFLHVDEPGDTGHGILYVSDSTGTVFTESLRRHFYPNQATVTDFFRVLSIPGTFLATQMNPDTTLRTVITHNRGATWQPLPVPQGLSCDPPRSKMIQGEQSRIVPPDYSNSAERLKAVCGLQVSNQFSLRKRVVASPPLAISSARGLILVHGHVATHLKTTPADVFISDDGGYTWYKGLDGPHHYQIGNRGGLLVAVPADTLWVDILRFSTDGGRCWHNIPLTPFKSTSEDDIEKAHTGTTQSPPVQQVSTISPDTVTLRTATLSPLHPMEEETVVFTGLVTEPGGRAMAVAVYGYGTVSQRWRVAVVDFANNGFITKNCKLFVLPPRCLSHLVHYAMLINTWRGLRLRHRNSSSTIPVFLCSFTPIQVKVNSESVLSALSRAMAMVIDVFVKQNLGKVLACWRQGTVGDYELWYPHRTDTKQSDPSNGCLLGVRETSYRLKENSLCFSNSDFRSLQSYEICECTELDYECEYGYWRDSSGKCVENPHAPPLDICDLVGLESSHHLFQMIGYRKVPGTRCQGGWEPPHSNMTFEERTRHCPPKFGPGFGLSTKILIFIIALMVILAIIGAFLYYRRRKDASTVLRQYRRVPDVFRRCLQHSHLVSNHRGFKTAPNAVFFASGDNVVLKTSGISQSYLPPQITNFGPNRQKEGDRTVLLEDEELCEEDEPLTTITSSSNDQAQNDEKGRYKFL</sequence>
<protein>
    <submittedName>
        <fullName evidence="10">Sortilin</fullName>
    </submittedName>
</protein>
<dbReference type="Pfam" id="PF15901">
    <property type="entry name" value="Sortilin_C"/>
    <property type="match status" value="1"/>
</dbReference>
<dbReference type="InterPro" id="IPR015943">
    <property type="entry name" value="WD40/YVTN_repeat-like_dom_sf"/>
</dbReference>
<evidence type="ECO:0000256" key="6">
    <source>
        <dbReference type="SAM" id="Phobius"/>
    </source>
</evidence>
<evidence type="ECO:0000256" key="1">
    <source>
        <dbReference type="ARBA" id="ARBA00004370"/>
    </source>
</evidence>
<keyword evidence="6" id="KW-1133">Transmembrane helix</keyword>
<comment type="subcellular location">
    <subcellularLocation>
        <location evidence="1">Membrane</location>
    </subcellularLocation>
</comment>
<dbReference type="EMBL" id="UYSG01000130">
    <property type="protein sequence ID" value="VDL18325.1"/>
    <property type="molecule type" value="Genomic_DNA"/>
</dbReference>
<keyword evidence="3 6" id="KW-0472">Membrane</keyword>
<evidence type="ECO:0000256" key="5">
    <source>
        <dbReference type="SAM" id="MobiDB-lite"/>
    </source>
</evidence>
<dbReference type="GO" id="GO:0016020">
    <property type="term" value="C:membrane"/>
    <property type="evidence" value="ECO:0007669"/>
    <property type="project" value="UniProtKB-SubCell"/>
</dbReference>
<dbReference type="InterPro" id="IPR031777">
    <property type="entry name" value="Sortilin_C"/>
</dbReference>
<keyword evidence="4" id="KW-0325">Glycoprotein</keyword>
<dbReference type="InterPro" id="IPR006581">
    <property type="entry name" value="VPS10"/>
</dbReference>
<dbReference type="GO" id="GO:0006897">
    <property type="term" value="P:endocytosis"/>
    <property type="evidence" value="ECO:0007669"/>
    <property type="project" value="TreeGrafter"/>
</dbReference>
<evidence type="ECO:0000313" key="9">
    <source>
        <dbReference type="Proteomes" id="UP000274504"/>
    </source>
</evidence>
<dbReference type="GO" id="GO:0016050">
    <property type="term" value="P:vesicle organization"/>
    <property type="evidence" value="ECO:0007669"/>
    <property type="project" value="TreeGrafter"/>
</dbReference>